<keyword evidence="2" id="KW-1185">Reference proteome</keyword>
<gene>
    <name evidence="1" type="ORF">GA0070563_12639</name>
</gene>
<dbReference type="SUPFAM" id="SSF55729">
    <property type="entry name" value="Acyl-CoA N-acyltransferases (Nat)"/>
    <property type="match status" value="1"/>
</dbReference>
<reference evidence="2" key="1">
    <citation type="submission" date="2016-06" db="EMBL/GenBank/DDBJ databases">
        <authorList>
            <person name="Varghese N."/>
            <person name="Submissions Spin"/>
        </authorList>
    </citation>
    <scope>NUCLEOTIDE SEQUENCE [LARGE SCALE GENOMIC DNA]</scope>
    <source>
        <strain evidence="2">DSM 43168</strain>
    </source>
</reference>
<proteinExistence type="predicted"/>
<evidence type="ECO:0000313" key="2">
    <source>
        <dbReference type="Proteomes" id="UP000183585"/>
    </source>
</evidence>
<evidence type="ECO:0008006" key="3">
    <source>
        <dbReference type="Google" id="ProtNLM"/>
    </source>
</evidence>
<dbReference type="AlphaFoldDB" id="A0A1C5AXZ1"/>
<organism evidence="1 2">
    <name type="scientific">Micromonospora carbonacea</name>
    <dbReference type="NCBI Taxonomy" id="47853"/>
    <lineage>
        <taxon>Bacteria</taxon>
        <taxon>Bacillati</taxon>
        <taxon>Actinomycetota</taxon>
        <taxon>Actinomycetes</taxon>
        <taxon>Micromonosporales</taxon>
        <taxon>Micromonosporaceae</taxon>
        <taxon>Micromonospora</taxon>
    </lineage>
</organism>
<dbReference type="EMBL" id="FMCT01000026">
    <property type="protein sequence ID" value="SCF50082.1"/>
    <property type="molecule type" value="Genomic_DNA"/>
</dbReference>
<sequence>MGGIVTLGHGQREYTRLLDSIRADAELVARMWADAESTPDELDRPGTVWSVALVGGAPAAWCAATPDAGVLRAHSNYEHPRYRGQSLYAMAYAQRHQDVIRRARLPVVTYLFSQPIPLHEADGWYRTGAQGPGEVDAHWWWELRRDPTANPSAPPL</sequence>
<evidence type="ECO:0000313" key="1">
    <source>
        <dbReference type="EMBL" id="SCF50082.1"/>
    </source>
</evidence>
<dbReference type="InterPro" id="IPR016181">
    <property type="entry name" value="Acyl_CoA_acyltransferase"/>
</dbReference>
<dbReference type="Proteomes" id="UP000183585">
    <property type="component" value="Unassembled WGS sequence"/>
</dbReference>
<name>A0A1C5AXZ1_9ACTN</name>
<accession>A0A1C5AXZ1</accession>
<protein>
    <recommendedName>
        <fullName evidence="3">GNAT family N-acetyltransferase</fullName>
    </recommendedName>
</protein>